<dbReference type="GO" id="GO:0016787">
    <property type="term" value="F:hydrolase activity"/>
    <property type="evidence" value="ECO:0007669"/>
    <property type="project" value="InterPro"/>
</dbReference>
<comment type="similarity">
    <text evidence="1">Belongs to the 'GDXG' lipolytic enzyme family.</text>
</comment>
<dbReference type="Pfam" id="PF07859">
    <property type="entry name" value="Abhydrolase_3"/>
    <property type="match status" value="1"/>
</dbReference>
<feature type="chain" id="PRO_5020023026" evidence="2">
    <location>
        <begin position="20"/>
        <end position="338"/>
    </location>
</feature>
<dbReference type="AlphaFoldDB" id="A0A4D6N3A4"/>
<dbReference type="PANTHER" id="PTHR23024">
    <property type="entry name" value="ARYLACETAMIDE DEACETYLASE"/>
    <property type="match status" value="1"/>
</dbReference>
<feature type="domain" description="Alpha/beta hydrolase fold-3" evidence="3">
    <location>
        <begin position="99"/>
        <end position="320"/>
    </location>
</feature>
<dbReference type="SUPFAM" id="SSF53474">
    <property type="entry name" value="alpha/beta-Hydrolases"/>
    <property type="match status" value="1"/>
</dbReference>
<dbReference type="InterPro" id="IPR050466">
    <property type="entry name" value="Carboxylest/Gibb_receptor"/>
</dbReference>
<keyword evidence="4" id="KW-0675">Receptor</keyword>
<gene>
    <name evidence="4" type="ORF">DEO72_LG9g3291</name>
</gene>
<evidence type="ECO:0000313" key="5">
    <source>
        <dbReference type="Proteomes" id="UP000501690"/>
    </source>
</evidence>
<evidence type="ECO:0000259" key="3">
    <source>
        <dbReference type="Pfam" id="PF07859"/>
    </source>
</evidence>
<reference evidence="4 5" key="1">
    <citation type="submission" date="2019-04" db="EMBL/GenBank/DDBJ databases">
        <title>An improved genome assembly and genetic linkage map for asparagus bean, Vigna unguiculata ssp. sesquipedialis.</title>
        <authorList>
            <person name="Xia Q."/>
            <person name="Zhang R."/>
            <person name="Dong Y."/>
        </authorList>
    </citation>
    <scope>NUCLEOTIDE SEQUENCE [LARGE SCALE GENOMIC DNA]</scope>
    <source>
        <tissue evidence="4">Leaf</tissue>
    </source>
</reference>
<dbReference type="Gene3D" id="3.40.50.1820">
    <property type="entry name" value="alpha/beta hydrolase"/>
    <property type="match status" value="1"/>
</dbReference>
<evidence type="ECO:0000256" key="1">
    <source>
        <dbReference type="ARBA" id="ARBA00010515"/>
    </source>
</evidence>
<organism evidence="4 5">
    <name type="scientific">Vigna unguiculata</name>
    <name type="common">Cowpea</name>
    <dbReference type="NCBI Taxonomy" id="3917"/>
    <lineage>
        <taxon>Eukaryota</taxon>
        <taxon>Viridiplantae</taxon>
        <taxon>Streptophyta</taxon>
        <taxon>Embryophyta</taxon>
        <taxon>Tracheophyta</taxon>
        <taxon>Spermatophyta</taxon>
        <taxon>Magnoliopsida</taxon>
        <taxon>eudicotyledons</taxon>
        <taxon>Gunneridae</taxon>
        <taxon>Pentapetalae</taxon>
        <taxon>rosids</taxon>
        <taxon>fabids</taxon>
        <taxon>Fabales</taxon>
        <taxon>Fabaceae</taxon>
        <taxon>Papilionoideae</taxon>
        <taxon>50 kb inversion clade</taxon>
        <taxon>NPAAA clade</taxon>
        <taxon>indigoferoid/millettioid clade</taxon>
        <taxon>Phaseoleae</taxon>
        <taxon>Vigna</taxon>
    </lineage>
</organism>
<proteinExistence type="inferred from homology"/>
<name>A0A4D6N3A4_VIGUN</name>
<dbReference type="PANTHER" id="PTHR23024:SF473">
    <property type="entry name" value="RECEPTOR GID1, PUTATIVE-RELATED"/>
    <property type="match status" value="1"/>
</dbReference>
<dbReference type="Proteomes" id="UP000501690">
    <property type="component" value="Linkage Group LG9"/>
</dbReference>
<feature type="signal peptide" evidence="2">
    <location>
        <begin position="1"/>
        <end position="19"/>
    </location>
</feature>
<evidence type="ECO:0000256" key="2">
    <source>
        <dbReference type="SAM" id="SignalP"/>
    </source>
</evidence>
<dbReference type="InterPro" id="IPR013094">
    <property type="entry name" value="AB_hydrolase_3"/>
</dbReference>
<keyword evidence="5" id="KW-1185">Reference proteome</keyword>
<sequence length="338" mass="37705">MILLTMVTAFSIYLILIHASMLANSAMDPYKALNIILNPNGTLTRLSIPPQSPPSPDPSLPTPVLSKDLPINKFNHTWARIYLPHKALHHSPRPKLPLIVFYHGGGFIFDSPASIYSHDFCIRMTNATQSVVVSVDYRLAPEHRLPAAYEDSVEALHWIKASNDAWLRHADYSRCYLMGESAGGNIAYTVGLRAAAEVDKLKPLKIKGLILIQPFFGGRKRSPSEIRLAEKTIIPLLITDLIWKLSLPVGADRDHPYSNPTVNGGDKILDKFKVYGWRVAVFGCEGDVLVDRERELVKLLEQKGVHVVGKFYEGGRHGIFVGDPSMSVQVFRLLKTLH</sequence>
<dbReference type="EMBL" id="CP039353">
    <property type="protein sequence ID" value="QCE08263.1"/>
    <property type="molecule type" value="Genomic_DNA"/>
</dbReference>
<accession>A0A4D6N3A4</accession>
<keyword evidence="2" id="KW-0732">Signal</keyword>
<dbReference type="InterPro" id="IPR029058">
    <property type="entry name" value="AB_hydrolase_fold"/>
</dbReference>
<protein>
    <submittedName>
        <fullName evidence="4">Gibberellin receptor GID1</fullName>
    </submittedName>
</protein>
<evidence type="ECO:0000313" key="4">
    <source>
        <dbReference type="EMBL" id="QCE08263.1"/>
    </source>
</evidence>